<evidence type="ECO:0000313" key="2">
    <source>
        <dbReference type="EMBL" id="CAA9459771.1"/>
    </source>
</evidence>
<organism evidence="2">
    <name type="scientific">uncultured Rubrobacteraceae bacterium</name>
    <dbReference type="NCBI Taxonomy" id="349277"/>
    <lineage>
        <taxon>Bacteria</taxon>
        <taxon>Bacillati</taxon>
        <taxon>Actinomycetota</taxon>
        <taxon>Rubrobacteria</taxon>
        <taxon>Rubrobacterales</taxon>
        <taxon>Rubrobacteraceae</taxon>
        <taxon>environmental samples</taxon>
    </lineage>
</organism>
<sequence length="48" mass="5513">DRDFRRIAHLRRRLVPRNPGHLRGSEDGLQGGTRPHGARHPHSGREEV</sequence>
<dbReference type="AlphaFoldDB" id="A0A6J4R7S7"/>
<reference evidence="2" key="1">
    <citation type="submission" date="2020-02" db="EMBL/GenBank/DDBJ databases">
        <authorList>
            <person name="Meier V. D."/>
        </authorList>
    </citation>
    <scope>NUCLEOTIDE SEQUENCE</scope>
    <source>
        <strain evidence="2">AVDCRST_MAG37</strain>
    </source>
</reference>
<name>A0A6J4R7S7_9ACTN</name>
<gene>
    <name evidence="2" type="ORF">AVDCRST_MAG37-3582</name>
</gene>
<evidence type="ECO:0000256" key="1">
    <source>
        <dbReference type="SAM" id="MobiDB-lite"/>
    </source>
</evidence>
<feature type="non-terminal residue" evidence="2">
    <location>
        <position position="1"/>
    </location>
</feature>
<protein>
    <submittedName>
        <fullName evidence="2">Uncharacterized protein</fullName>
    </submittedName>
</protein>
<proteinExistence type="predicted"/>
<accession>A0A6J4R7S7</accession>
<feature type="region of interest" description="Disordered" evidence="1">
    <location>
        <begin position="1"/>
        <end position="48"/>
    </location>
</feature>
<dbReference type="EMBL" id="CADCVD010000185">
    <property type="protein sequence ID" value="CAA9459771.1"/>
    <property type="molecule type" value="Genomic_DNA"/>
</dbReference>
<feature type="non-terminal residue" evidence="2">
    <location>
        <position position="48"/>
    </location>
</feature>